<dbReference type="GO" id="GO:0036088">
    <property type="term" value="P:D-serine catabolic process"/>
    <property type="evidence" value="ECO:0007669"/>
    <property type="project" value="TreeGrafter"/>
</dbReference>
<accession>A0A0D3I6K4</accession>
<sequence>MQSAEPFGALDRGTYEELLPASLRAEIPSPQLVVFMDQVKHNLATMLAHCGGDAARWRPHLKTTKMAPVYEACVASGVRHFKCATVREARLMCGVLRGRAITDGDVLLAYPLIGPSLKQLADLADEFPEVRLGVLCEDAAAAPRLPGSLDIFIDINPGYDRTGVPFEATDDIAAIATAAGARFRGLHYYEGHLSDESAEKRRSEADKVYGSLDVLVGTLRSRGIAVEEVITSGTPTCLEALRYYGEKVNEAPTHRISPGTVVFHDSMSEEMEGGEALGLLPAALVLSRVVSHPRPWSAPGQPCVVTLDAGSKALACEAGSPVARVLEVPQLEALGPSEEHLPMASSEPPPPRGTPLLLIPRHVCPTVNLAEHALVVERGAEPKWVEVAALLEALLVSAGVLKRYTNIEKRRLSAESLWFIPFVKRRIERKNIDQMGGETSCIICFERPKSHLAVPCSHLCVCGPCSELMRECPYCREPVMMWLAPRPV</sequence>
<dbReference type="InterPro" id="IPR013083">
    <property type="entry name" value="Znf_RING/FYVE/PHD"/>
</dbReference>
<keyword evidence="2" id="KW-0456">Lyase</keyword>
<evidence type="ECO:0000256" key="3">
    <source>
        <dbReference type="PROSITE-ProRule" id="PRU00175"/>
    </source>
</evidence>
<comment type="similarity">
    <text evidence="1">Belongs to the DSD1 family.</text>
</comment>
<keyword evidence="3" id="KW-0863">Zinc-finger</keyword>
<dbReference type="KEGG" id="ehx:EMIHUDRAFT_249598"/>
<dbReference type="Pfam" id="PF01168">
    <property type="entry name" value="Ala_racemase_N"/>
    <property type="match status" value="1"/>
</dbReference>
<dbReference type="Gene3D" id="3.20.20.10">
    <property type="entry name" value="Alanine racemase"/>
    <property type="match status" value="1"/>
</dbReference>
<dbReference type="InterPro" id="IPR051466">
    <property type="entry name" value="D-amino_acid_metab_enzyme"/>
</dbReference>
<feature type="domain" description="RING-type" evidence="4">
    <location>
        <begin position="441"/>
        <end position="476"/>
    </location>
</feature>
<dbReference type="OMA" id="ICPTVNL"/>
<protein>
    <recommendedName>
        <fullName evidence="4">RING-type domain-containing protein</fullName>
    </recommendedName>
</protein>
<dbReference type="eggNOG" id="ENOG502S0BK">
    <property type="taxonomic scope" value="Eukaryota"/>
</dbReference>
<evidence type="ECO:0000313" key="5">
    <source>
        <dbReference type="EnsemblProtists" id="EOD06889"/>
    </source>
</evidence>
<dbReference type="Pfam" id="PF13920">
    <property type="entry name" value="zf-C3HC4_3"/>
    <property type="match status" value="1"/>
</dbReference>
<dbReference type="PANTHER" id="PTHR28004:SF2">
    <property type="entry name" value="D-SERINE DEHYDRATASE"/>
    <property type="match status" value="1"/>
</dbReference>
<dbReference type="PaxDb" id="2903-EOD06889"/>
<dbReference type="PANTHER" id="PTHR28004">
    <property type="entry name" value="ZGC:162816-RELATED"/>
    <property type="match status" value="1"/>
</dbReference>
<dbReference type="Gene3D" id="2.40.37.20">
    <property type="entry name" value="D-serine dehydratase-like domain"/>
    <property type="match status" value="1"/>
</dbReference>
<reference evidence="5" key="2">
    <citation type="submission" date="2024-10" db="UniProtKB">
        <authorList>
            <consortium name="EnsemblProtists"/>
        </authorList>
    </citation>
    <scope>IDENTIFICATION</scope>
</reference>
<organism evidence="5 6">
    <name type="scientific">Emiliania huxleyi (strain CCMP1516)</name>
    <dbReference type="NCBI Taxonomy" id="280463"/>
    <lineage>
        <taxon>Eukaryota</taxon>
        <taxon>Haptista</taxon>
        <taxon>Haptophyta</taxon>
        <taxon>Prymnesiophyceae</taxon>
        <taxon>Isochrysidales</taxon>
        <taxon>Noelaerhabdaceae</taxon>
        <taxon>Emiliania</taxon>
    </lineage>
</organism>
<dbReference type="PROSITE" id="PS50089">
    <property type="entry name" value="ZF_RING_2"/>
    <property type="match status" value="1"/>
</dbReference>
<keyword evidence="3" id="KW-0479">Metal-binding</keyword>
<reference evidence="6" key="1">
    <citation type="journal article" date="2013" name="Nature">
        <title>Pan genome of the phytoplankton Emiliania underpins its global distribution.</title>
        <authorList>
            <person name="Read B.A."/>
            <person name="Kegel J."/>
            <person name="Klute M.J."/>
            <person name="Kuo A."/>
            <person name="Lefebvre S.C."/>
            <person name="Maumus F."/>
            <person name="Mayer C."/>
            <person name="Miller J."/>
            <person name="Monier A."/>
            <person name="Salamov A."/>
            <person name="Young J."/>
            <person name="Aguilar M."/>
            <person name="Claverie J.M."/>
            <person name="Frickenhaus S."/>
            <person name="Gonzalez K."/>
            <person name="Herman E.K."/>
            <person name="Lin Y.C."/>
            <person name="Napier J."/>
            <person name="Ogata H."/>
            <person name="Sarno A.F."/>
            <person name="Shmutz J."/>
            <person name="Schroeder D."/>
            <person name="de Vargas C."/>
            <person name="Verret F."/>
            <person name="von Dassow P."/>
            <person name="Valentin K."/>
            <person name="Van de Peer Y."/>
            <person name="Wheeler G."/>
            <person name="Dacks J.B."/>
            <person name="Delwiche C.F."/>
            <person name="Dyhrman S.T."/>
            <person name="Glockner G."/>
            <person name="John U."/>
            <person name="Richards T."/>
            <person name="Worden A.Z."/>
            <person name="Zhang X."/>
            <person name="Grigoriev I.V."/>
            <person name="Allen A.E."/>
            <person name="Bidle K."/>
            <person name="Borodovsky M."/>
            <person name="Bowler C."/>
            <person name="Brownlee C."/>
            <person name="Cock J.M."/>
            <person name="Elias M."/>
            <person name="Gladyshev V.N."/>
            <person name="Groth M."/>
            <person name="Guda C."/>
            <person name="Hadaegh A."/>
            <person name="Iglesias-Rodriguez M.D."/>
            <person name="Jenkins J."/>
            <person name="Jones B.M."/>
            <person name="Lawson T."/>
            <person name="Leese F."/>
            <person name="Lindquist E."/>
            <person name="Lobanov A."/>
            <person name="Lomsadze A."/>
            <person name="Malik S.B."/>
            <person name="Marsh M.E."/>
            <person name="Mackinder L."/>
            <person name="Mock T."/>
            <person name="Mueller-Roeber B."/>
            <person name="Pagarete A."/>
            <person name="Parker M."/>
            <person name="Probert I."/>
            <person name="Quesneville H."/>
            <person name="Raines C."/>
            <person name="Rensing S.A."/>
            <person name="Riano-Pachon D.M."/>
            <person name="Richier S."/>
            <person name="Rokitta S."/>
            <person name="Shiraiwa Y."/>
            <person name="Soanes D.M."/>
            <person name="van der Giezen M."/>
            <person name="Wahlund T.M."/>
            <person name="Williams B."/>
            <person name="Wilson W."/>
            <person name="Wolfe G."/>
            <person name="Wurch L.L."/>
        </authorList>
    </citation>
    <scope>NUCLEOTIDE SEQUENCE</scope>
</reference>
<dbReference type="Pfam" id="PF14031">
    <property type="entry name" value="D-ser_dehydrat"/>
    <property type="match status" value="1"/>
</dbReference>
<evidence type="ECO:0000256" key="2">
    <source>
        <dbReference type="ARBA" id="ARBA00023239"/>
    </source>
</evidence>
<dbReference type="EnsemblProtists" id="EOD06889">
    <property type="protein sequence ID" value="EOD06889"/>
    <property type="gene ID" value="EMIHUDRAFT_249598"/>
</dbReference>
<dbReference type="SUPFAM" id="SSF57850">
    <property type="entry name" value="RING/U-box"/>
    <property type="match status" value="1"/>
</dbReference>
<dbReference type="GO" id="GO:0008270">
    <property type="term" value="F:zinc ion binding"/>
    <property type="evidence" value="ECO:0007669"/>
    <property type="project" value="UniProtKB-KW"/>
</dbReference>
<name>A0A0D3I6K4_EMIH1</name>
<dbReference type="GeneID" id="17253041"/>
<proteinExistence type="inferred from homology"/>
<evidence type="ECO:0000313" key="6">
    <source>
        <dbReference type="Proteomes" id="UP000013827"/>
    </source>
</evidence>
<dbReference type="HOGENOM" id="CLU_031639_1_0_1"/>
<keyword evidence="6" id="KW-1185">Reference proteome</keyword>
<dbReference type="GO" id="GO:0008721">
    <property type="term" value="F:D-serine ammonia-lyase activity"/>
    <property type="evidence" value="ECO:0007669"/>
    <property type="project" value="TreeGrafter"/>
</dbReference>
<dbReference type="Gene3D" id="3.30.40.10">
    <property type="entry name" value="Zinc/RING finger domain, C3HC4 (zinc finger)"/>
    <property type="match status" value="1"/>
</dbReference>
<evidence type="ECO:0000259" key="4">
    <source>
        <dbReference type="PROSITE" id="PS50089"/>
    </source>
</evidence>
<dbReference type="SMART" id="SM01119">
    <property type="entry name" value="D-ser_dehydrat"/>
    <property type="match status" value="1"/>
</dbReference>
<dbReference type="InterPro" id="IPR001608">
    <property type="entry name" value="Ala_racemase_N"/>
</dbReference>
<evidence type="ECO:0000256" key="1">
    <source>
        <dbReference type="ARBA" id="ARBA00005323"/>
    </source>
</evidence>
<dbReference type="InterPro" id="IPR026956">
    <property type="entry name" value="D-ser_dehydrat-like_dom"/>
</dbReference>
<dbReference type="InterPro" id="IPR042208">
    <property type="entry name" value="D-ser_dehydrat-like_sf"/>
</dbReference>
<dbReference type="Proteomes" id="UP000013827">
    <property type="component" value="Unassembled WGS sequence"/>
</dbReference>
<dbReference type="InterPro" id="IPR029066">
    <property type="entry name" value="PLP-binding_barrel"/>
</dbReference>
<dbReference type="RefSeq" id="XP_005759318.1">
    <property type="nucleotide sequence ID" value="XM_005759261.1"/>
</dbReference>
<dbReference type="SUPFAM" id="SSF51419">
    <property type="entry name" value="PLP-binding barrel"/>
    <property type="match status" value="1"/>
</dbReference>
<dbReference type="InterPro" id="IPR001841">
    <property type="entry name" value="Znf_RING"/>
</dbReference>
<dbReference type="AlphaFoldDB" id="A0A0D3I6K4"/>
<keyword evidence="3" id="KW-0862">Zinc</keyword>